<sequence length="122" mass="13095">MSQDAFRETNRVFEEVFVTGDFGALAQVYTEGARLLSPGVPMITGLPGIIEYWKGAAAALGVTGVRLHTLDLAATGDRAAELGRAEIHTGSGAAPVRVKYVVLWTRAGGAWKWDVDCWNMDA</sequence>
<dbReference type="EMBL" id="JAJAQI010000014">
    <property type="protein sequence ID" value="MCB4822313.1"/>
    <property type="molecule type" value="Genomic_DNA"/>
</dbReference>
<dbReference type="Proteomes" id="UP001139311">
    <property type="component" value="Unassembled WGS sequence"/>
</dbReference>
<evidence type="ECO:0000313" key="3">
    <source>
        <dbReference type="Proteomes" id="UP001139311"/>
    </source>
</evidence>
<protein>
    <submittedName>
        <fullName evidence="2">Nuclear transport factor 2 family protein</fullName>
    </submittedName>
</protein>
<reference evidence="2" key="1">
    <citation type="submission" date="2021-10" db="EMBL/GenBank/DDBJ databases">
        <title>Roseicella aerolatum sp. nov., isolated from aerosols of e-waste dismantling site.</title>
        <authorList>
            <person name="Qin T."/>
        </authorList>
    </citation>
    <scope>NUCLEOTIDE SEQUENCE</scope>
    <source>
        <strain evidence="2">GB24</strain>
    </source>
</reference>
<dbReference type="Gene3D" id="3.10.450.50">
    <property type="match status" value="1"/>
</dbReference>
<keyword evidence="3" id="KW-1185">Reference proteome</keyword>
<feature type="domain" description="SnoaL-like" evidence="1">
    <location>
        <begin position="13"/>
        <end position="111"/>
    </location>
</feature>
<evidence type="ECO:0000313" key="2">
    <source>
        <dbReference type="EMBL" id="MCB4822313.1"/>
    </source>
</evidence>
<dbReference type="AlphaFoldDB" id="A0A9X1IFB7"/>
<dbReference type="Pfam" id="PF12680">
    <property type="entry name" value="SnoaL_2"/>
    <property type="match status" value="1"/>
</dbReference>
<dbReference type="RefSeq" id="WP_226608310.1">
    <property type="nucleotide sequence ID" value="NZ_JAJAQI010000014.1"/>
</dbReference>
<evidence type="ECO:0000259" key="1">
    <source>
        <dbReference type="Pfam" id="PF12680"/>
    </source>
</evidence>
<organism evidence="2 3">
    <name type="scientific">Roseicella aerolata</name>
    <dbReference type="NCBI Taxonomy" id="2883479"/>
    <lineage>
        <taxon>Bacteria</taxon>
        <taxon>Pseudomonadati</taxon>
        <taxon>Pseudomonadota</taxon>
        <taxon>Alphaproteobacteria</taxon>
        <taxon>Acetobacterales</taxon>
        <taxon>Roseomonadaceae</taxon>
        <taxon>Roseicella</taxon>
    </lineage>
</organism>
<comment type="caution">
    <text evidence="2">The sequence shown here is derived from an EMBL/GenBank/DDBJ whole genome shotgun (WGS) entry which is preliminary data.</text>
</comment>
<name>A0A9X1IFB7_9PROT</name>
<dbReference type="InterPro" id="IPR032710">
    <property type="entry name" value="NTF2-like_dom_sf"/>
</dbReference>
<dbReference type="SUPFAM" id="SSF54427">
    <property type="entry name" value="NTF2-like"/>
    <property type="match status" value="1"/>
</dbReference>
<proteinExistence type="predicted"/>
<gene>
    <name evidence="2" type="ORF">LHA35_11270</name>
</gene>
<accession>A0A9X1IFB7</accession>
<dbReference type="InterPro" id="IPR037401">
    <property type="entry name" value="SnoaL-like"/>
</dbReference>